<reference evidence="8" key="1">
    <citation type="submission" date="2021-06" db="EMBL/GenBank/DDBJ databases">
        <title>Parelaphostrongylus tenuis whole genome reference sequence.</title>
        <authorList>
            <person name="Garwood T.J."/>
            <person name="Larsen P.A."/>
            <person name="Fountain-Jones N.M."/>
            <person name="Garbe J.R."/>
            <person name="Macchietto M.G."/>
            <person name="Kania S.A."/>
            <person name="Gerhold R.W."/>
            <person name="Richards J.E."/>
            <person name="Wolf T.M."/>
        </authorList>
    </citation>
    <scope>NUCLEOTIDE SEQUENCE</scope>
    <source>
        <strain evidence="8">MNPRO001-30</strain>
        <tissue evidence="8">Meninges</tissue>
    </source>
</reference>
<feature type="transmembrane region" description="Helical" evidence="7">
    <location>
        <begin position="280"/>
        <end position="300"/>
    </location>
</feature>
<feature type="transmembrane region" description="Helical" evidence="7">
    <location>
        <begin position="312"/>
        <end position="332"/>
    </location>
</feature>
<dbReference type="GO" id="GO:0016020">
    <property type="term" value="C:membrane"/>
    <property type="evidence" value="ECO:0007669"/>
    <property type="project" value="UniProtKB-SubCell"/>
</dbReference>
<keyword evidence="5 7" id="KW-0472">Membrane</keyword>
<comment type="similarity">
    <text evidence="2">Belongs to the TMEM144 family.</text>
</comment>
<feature type="transmembrane region" description="Helical" evidence="7">
    <location>
        <begin position="239"/>
        <end position="260"/>
    </location>
</feature>
<organism evidence="8 9">
    <name type="scientific">Parelaphostrongylus tenuis</name>
    <name type="common">Meningeal worm</name>
    <dbReference type="NCBI Taxonomy" id="148309"/>
    <lineage>
        <taxon>Eukaryota</taxon>
        <taxon>Metazoa</taxon>
        <taxon>Ecdysozoa</taxon>
        <taxon>Nematoda</taxon>
        <taxon>Chromadorea</taxon>
        <taxon>Rhabditida</taxon>
        <taxon>Rhabditina</taxon>
        <taxon>Rhabditomorpha</taxon>
        <taxon>Strongyloidea</taxon>
        <taxon>Metastrongylidae</taxon>
        <taxon>Parelaphostrongylus</taxon>
    </lineage>
</organism>
<evidence type="ECO:0000256" key="3">
    <source>
        <dbReference type="ARBA" id="ARBA00022692"/>
    </source>
</evidence>
<dbReference type="PANTHER" id="PTHR16119">
    <property type="entry name" value="TRANSMEMBRANE PROTEIN 144"/>
    <property type="match status" value="1"/>
</dbReference>
<comment type="subcellular location">
    <subcellularLocation>
        <location evidence="1">Membrane</location>
        <topology evidence="1">Multi-pass membrane protein</topology>
    </subcellularLocation>
</comment>
<dbReference type="EMBL" id="JAHQIW010007237">
    <property type="protein sequence ID" value="KAJ1373197.1"/>
    <property type="molecule type" value="Genomic_DNA"/>
</dbReference>
<feature type="transmembrane region" description="Helical" evidence="7">
    <location>
        <begin position="29"/>
        <end position="58"/>
    </location>
</feature>
<dbReference type="PANTHER" id="PTHR16119:SF15">
    <property type="entry name" value="TRANSMEMBRANE PROTEIN 144 HOMOLOG"/>
    <property type="match status" value="1"/>
</dbReference>
<evidence type="ECO:0000256" key="6">
    <source>
        <dbReference type="SAM" id="MobiDB-lite"/>
    </source>
</evidence>
<feature type="transmembrane region" description="Helical" evidence="7">
    <location>
        <begin position="101"/>
        <end position="129"/>
    </location>
</feature>
<dbReference type="AlphaFoldDB" id="A0AAD5RBK6"/>
<comment type="caution">
    <text evidence="8">The sequence shown here is derived from an EMBL/GenBank/DDBJ whole genome shotgun (WGS) entry which is preliminary data.</text>
</comment>
<keyword evidence="3 7" id="KW-0812">Transmembrane</keyword>
<feature type="transmembrane region" description="Helical" evidence="7">
    <location>
        <begin position="157"/>
        <end position="174"/>
    </location>
</feature>
<accession>A0AAD5RBK6</accession>
<evidence type="ECO:0000313" key="8">
    <source>
        <dbReference type="EMBL" id="KAJ1373197.1"/>
    </source>
</evidence>
<gene>
    <name evidence="8" type="ORF">KIN20_035545</name>
</gene>
<feature type="transmembrane region" description="Helical" evidence="7">
    <location>
        <begin position="338"/>
        <end position="360"/>
    </location>
</feature>
<evidence type="ECO:0000256" key="1">
    <source>
        <dbReference type="ARBA" id="ARBA00004141"/>
    </source>
</evidence>
<feature type="transmembrane region" description="Helical" evidence="7">
    <location>
        <begin position="70"/>
        <end position="89"/>
    </location>
</feature>
<dbReference type="Pfam" id="PF07857">
    <property type="entry name" value="TMEM144"/>
    <property type="match status" value="1"/>
</dbReference>
<sequence length="395" mass="43124">MEMDISHREDATKATGCNEHMAMRIEKHLVINLAVQMSITIGLCACAVSAVFFGSMFVPIRKYDPKDGMFTQWVTSTAILVIGFIVLCLEDFPDFYPLAMLGGAFWTIGNAAAVPTMSFLGMALGMLIWNISNCLTGWASGRFGLFGMKANPPASSFLNYAGLVCVIAGGILFSRVKSEEGEKADSDGDLDMISVEERQFEYEKMAEESLTHESTKRSKEEGNSQEDVKVVQSGKGRPLGFSLALCSGIFYGITFVPVNYMIDNPDKFPNYPKDGLAYVFSHYFGIFLTASAIFIGYALIKKNKPIVPPSIFLPAFATGLLWGVGQASFFIANQHLSQAITFPIITMLPGCVASAWSILYFGEIKGLRNMTFLGIAMLVTLLGAIMVGMSKFVNL</sequence>
<feature type="region of interest" description="Disordered" evidence="6">
    <location>
        <begin position="206"/>
        <end position="229"/>
    </location>
</feature>
<evidence type="ECO:0000256" key="4">
    <source>
        <dbReference type="ARBA" id="ARBA00022989"/>
    </source>
</evidence>
<evidence type="ECO:0008006" key="10">
    <source>
        <dbReference type="Google" id="ProtNLM"/>
    </source>
</evidence>
<protein>
    <recommendedName>
        <fullName evidence="10">Transmembrane protein 144</fullName>
    </recommendedName>
</protein>
<feature type="transmembrane region" description="Helical" evidence="7">
    <location>
        <begin position="372"/>
        <end position="393"/>
    </location>
</feature>
<evidence type="ECO:0000256" key="2">
    <source>
        <dbReference type="ARBA" id="ARBA00005731"/>
    </source>
</evidence>
<keyword evidence="9" id="KW-1185">Reference proteome</keyword>
<name>A0AAD5RBK6_PARTN</name>
<dbReference type="InterPro" id="IPR012435">
    <property type="entry name" value="TMEM144"/>
</dbReference>
<dbReference type="Proteomes" id="UP001196413">
    <property type="component" value="Unassembled WGS sequence"/>
</dbReference>
<evidence type="ECO:0000256" key="5">
    <source>
        <dbReference type="ARBA" id="ARBA00023136"/>
    </source>
</evidence>
<keyword evidence="4 7" id="KW-1133">Transmembrane helix</keyword>
<evidence type="ECO:0000256" key="7">
    <source>
        <dbReference type="SAM" id="Phobius"/>
    </source>
</evidence>
<dbReference type="InterPro" id="IPR010651">
    <property type="entry name" value="Sugar_transport"/>
</dbReference>
<evidence type="ECO:0000313" key="9">
    <source>
        <dbReference type="Proteomes" id="UP001196413"/>
    </source>
</evidence>
<dbReference type="GO" id="GO:0015144">
    <property type="term" value="F:carbohydrate transmembrane transporter activity"/>
    <property type="evidence" value="ECO:0007669"/>
    <property type="project" value="InterPro"/>
</dbReference>
<proteinExistence type="inferred from homology"/>